<dbReference type="Pfam" id="PF03542">
    <property type="entry name" value="Tuberin"/>
    <property type="match status" value="1"/>
</dbReference>
<accession>A0A6G1L3Y4</accession>
<evidence type="ECO:0000313" key="4">
    <source>
        <dbReference type="EMBL" id="KAF2767545.1"/>
    </source>
</evidence>
<dbReference type="PANTHER" id="PTHR10063:SF0">
    <property type="entry name" value="TUBERIN"/>
    <property type="match status" value="1"/>
</dbReference>
<dbReference type="AlphaFoldDB" id="A0A6G1L3Y4"/>
<dbReference type="Pfam" id="PF11864">
    <property type="entry name" value="DUF3384"/>
    <property type="match status" value="1"/>
</dbReference>
<protein>
    <recommendedName>
        <fullName evidence="3">Rap-GAP domain-containing protein</fullName>
    </recommendedName>
</protein>
<dbReference type="GO" id="GO:0051056">
    <property type="term" value="P:regulation of small GTPase mediated signal transduction"/>
    <property type="evidence" value="ECO:0007669"/>
    <property type="project" value="InterPro"/>
</dbReference>
<dbReference type="GO" id="GO:0005634">
    <property type="term" value="C:nucleus"/>
    <property type="evidence" value="ECO:0007669"/>
    <property type="project" value="InterPro"/>
</dbReference>
<dbReference type="InterPro" id="IPR035974">
    <property type="entry name" value="Rap/Ran-GAP_sf"/>
</dbReference>
<reference evidence="4" key="1">
    <citation type="journal article" date="2020" name="Stud. Mycol.">
        <title>101 Dothideomycetes genomes: a test case for predicting lifestyles and emergence of pathogens.</title>
        <authorList>
            <person name="Haridas S."/>
            <person name="Albert R."/>
            <person name="Binder M."/>
            <person name="Bloem J."/>
            <person name="Labutti K."/>
            <person name="Salamov A."/>
            <person name="Andreopoulos B."/>
            <person name="Baker S."/>
            <person name="Barry K."/>
            <person name="Bills G."/>
            <person name="Bluhm B."/>
            <person name="Cannon C."/>
            <person name="Castanera R."/>
            <person name="Culley D."/>
            <person name="Daum C."/>
            <person name="Ezra D."/>
            <person name="Gonzalez J."/>
            <person name="Henrissat B."/>
            <person name="Kuo A."/>
            <person name="Liang C."/>
            <person name="Lipzen A."/>
            <person name="Lutzoni F."/>
            <person name="Magnuson J."/>
            <person name="Mondo S."/>
            <person name="Nolan M."/>
            <person name="Ohm R."/>
            <person name="Pangilinan J."/>
            <person name="Park H.-J."/>
            <person name="Ramirez L."/>
            <person name="Alfaro M."/>
            <person name="Sun H."/>
            <person name="Tritt A."/>
            <person name="Yoshinaga Y."/>
            <person name="Zwiers L.-H."/>
            <person name="Turgeon B."/>
            <person name="Goodwin S."/>
            <person name="Spatafora J."/>
            <person name="Crous P."/>
            <person name="Grigoriev I."/>
        </authorList>
    </citation>
    <scope>NUCLEOTIDE SEQUENCE</scope>
    <source>
        <strain evidence="4">CBS 116005</strain>
    </source>
</reference>
<dbReference type="SUPFAM" id="SSF48371">
    <property type="entry name" value="ARM repeat"/>
    <property type="match status" value="1"/>
</dbReference>
<keyword evidence="1" id="KW-0343">GTPase activation</keyword>
<proteinExistence type="predicted"/>
<evidence type="ECO:0000256" key="1">
    <source>
        <dbReference type="ARBA" id="ARBA00022468"/>
    </source>
</evidence>
<dbReference type="Gene3D" id="3.40.50.11210">
    <property type="entry name" value="Rap/Ran-GAP"/>
    <property type="match status" value="1"/>
</dbReference>
<keyword evidence="5" id="KW-1185">Reference proteome</keyword>
<feature type="compositionally biased region" description="Polar residues" evidence="2">
    <location>
        <begin position="681"/>
        <end position="690"/>
    </location>
</feature>
<dbReference type="GO" id="GO:0005096">
    <property type="term" value="F:GTPase activator activity"/>
    <property type="evidence" value="ECO:0007669"/>
    <property type="project" value="UniProtKB-KW"/>
</dbReference>
<evidence type="ECO:0000256" key="2">
    <source>
        <dbReference type="SAM" id="MobiDB-lite"/>
    </source>
</evidence>
<feature type="domain" description="Rap-GAP" evidence="3">
    <location>
        <begin position="875"/>
        <end position="1120"/>
    </location>
</feature>
<feature type="region of interest" description="Disordered" evidence="2">
    <location>
        <begin position="672"/>
        <end position="691"/>
    </location>
</feature>
<gene>
    <name evidence="4" type="ORF">EJ03DRAFT_276009</name>
</gene>
<dbReference type="OrthoDB" id="19311at2759"/>
<evidence type="ECO:0000313" key="5">
    <source>
        <dbReference type="Proteomes" id="UP000799436"/>
    </source>
</evidence>
<dbReference type="InterPro" id="IPR000331">
    <property type="entry name" value="Rap/Ran_GAP_dom"/>
</dbReference>
<dbReference type="InterPro" id="IPR027107">
    <property type="entry name" value="Tuberin/Ral-act_asu"/>
</dbReference>
<dbReference type="GO" id="GO:0033596">
    <property type="term" value="C:TSC1-TSC2 complex"/>
    <property type="evidence" value="ECO:0007669"/>
    <property type="project" value="TreeGrafter"/>
</dbReference>
<organism evidence="4 5">
    <name type="scientific">Teratosphaeria nubilosa</name>
    <dbReference type="NCBI Taxonomy" id="161662"/>
    <lineage>
        <taxon>Eukaryota</taxon>
        <taxon>Fungi</taxon>
        <taxon>Dikarya</taxon>
        <taxon>Ascomycota</taxon>
        <taxon>Pezizomycotina</taxon>
        <taxon>Dothideomycetes</taxon>
        <taxon>Dothideomycetidae</taxon>
        <taxon>Mycosphaerellales</taxon>
        <taxon>Teratosphaeriaceae</taxon>
        <taxon>Teratosphaeria</taxon>
    </lineage>
</organism>
<dbReference type="InterPro" id="IPR016024">
    <property type="entry name" value="ARM-type_fold"/>
</dbReference>
<dbReference type="PANTHER" id="PTHR10063">
    <property type="entry name" value="TUBERIN"/>
    <property type="match status" value="1"/>
</dbReference>
<dbReference type="PROSITE" id="PS50085">
    <property type="entry name" value="RAPGAP"/>
    <property type="match status" value="1"/>
</dbReference>
<sequence length="1120" mass="125806">MAAPALDQTDDLAPFETTVCARLTDEIRQFIRGEDERHQPLHSPSACSFRSLDVAIRHVATTIRYNAKWFEPNGLATLLLACLQAATLSSSSADIHAALVLIDTIGIYSLLVPSVLLPVTRFLSYAYYQGTRANRLKRLTRSAWNVSLHILQTGYKEHIIAALAHILREDLDLFDHRTGFAYTMGALMLVTDEILPRQGEVPEVKVTYLVYTLKSTAKSRDDLIREYITRIINSILDDDKKMESLGQAAAYDTLICVIERLVQSCPLHAASHEILRRLDRWICKFEWRLLEETAWLLVRCNRALTPTLQRAIFDGWQQALLNDPSWTKAHERAIKGLCKSGLYLYELGHVVEKSLQVFITTEDSATLDSALGKLIKIISKSTTVPAAALIMGEELVRAFKNCLQLFVPYWKRAMLFGTMCSIADRSPDAAKMLFRLRSDVRGSLYFAAGPAESVSHNGIKNAMSVYDSWPLPVGRWHEVISAVVAGGAVTWEAYDCFLTRLPGVLSNHKMFDGKLDLIKSLLSTVCGHLENGSYPHPPAATGLSRYYVVTHLIRILTTVTSYHRRLDKQEILRVVSLFNTSAGSGDHVVSKNCIHAIAVCCAEIPDIMSSYMDDVVDKMSKMVTQRFLAIHVLQFLAGLSRLPALHRNFTQHDYKKIFAVCFSYLQSTRGSKPTAIERKPTPNSEGSSTTHVEEALPEYVYALAHHLITFWYMSLMQQDREGLKPYITSGLVHTDDSGKETIEDQGVVTIDMMDRVDAECDYAVMPSYDPFASIDGRLVERHVLAGLLLIAIKTSYRTGKSLVTVRRPSGTSQRVIGKDRANVTVDSDKASYIPATRHDPQGCVYGLISIPKRSSSLAYAKPVELPENDAVRRAVEFIDRTSALDSHKAGVLYIGERQVTEDRIFHNISGSPDYREFLNDLGTLEQLKGATFNTQGLDKADDMDGTHTYVWHTRVMEMVFHITTMMPNHDDPRQNTAMKKRHIGNDHVNIVFNNSGTHLDFGALYSLFPGQFTHVYIVITPSARTSFVESRTENVNVDKRDCFYGVQVVARPDYPNISPAAEEKMMSGASLAGFVRNLALNECIISLMWTSRNESTEYPSSWRSRLHQIRRLRERYGGQK</sequence>
<dbReference type="InterPro" id="IPR018515">
    <property type="entry name" value="Tuberin-type_domain"/>
</dbReference>
<dbReference type="EMBL" id="ML995855">
    <property type="protein sequence ID" value="KAF2767545.1"/>
    <property type="molecule type" value="Genomic_DNA"/>
</dbReference>
<dbReference type="Proteomes" id="UP000799436">
    <property type="component" value="Unassembled WGS sequence"/>
</dbReference>
<dbReference type="Pfam" id="PF02145">
    <property type="entry name" value="Rap_GAP"/>
    <property type="match status" value="1"/>
</dbReference>
<dbReference type="GO" id="GO:0032007">
    <property type="term" value="P:negative regulation of TOR signaling"/>
    <property type="evidence" value="ECO:0007669"/>
    <property type="project" value="TreeGrafter"/>
</dbReference>
<evidence type="ECO:0000259" key="3">
    <source>
        <dbReference type="PROSITE" id="PS50085"/>
    </source>
</evidence>
<dbReference type="SUPFAM" id="SSF111347">
    <property type="entry name" value="Rap/Ran-GAP"/>
    <property type="match status" value="1"/>
</dbReference>
<dbReference type="InterPro" id="IPR024584">
    <property type="entry name" value="Tuberin_N"/>
</dbReference>
<name>A0A6G1L3Y4_9PEZI</name>